<accession>A0A3F2RYX7</accession>
<evidence type="ECO:0000313" key="6">
    <source>
        <dbReference type="Proteomes" id="UP000277300"/>
    </source>
</evidence>
<evidence type="ECO:0000313" key="4">
    <source>
        <dbReference type="EMBL" id="RLN44522.1"/>
    </source>
</evidence>
<dbReference type="GO" id="GO:0046872">
    <property type="term" value="F:metal ion binding"/>
    <property type="evidence" value="ECO:0007669"/>
    <property type="project" value="UniProtKB-KW"/>
</dbReference>
<dbReference type="GO" id="GO:0016491">
    <property type="term" value="F:oxidoreductase activity"/>
    <property type="evidence" value="ECO:0007669"/>
    <property type="project" value="InterPro"/>
</dbReference>
<dbReference type="PANTHER" id="PTHR11474">
    <property type="entry name" value="TYROSINASE FAMILY MEMBER"/>
    <property type="match status" value="1"/>
</dbReference>
<dbReference type="InterPro" id="IPR050316">
    <property type="entry name" value="Tyrosinase/Hemocyanin"/>
</dbReference>
<comment type="caution">
    <text evidence="5">The sequence shown here is derived from an EMBL/GenBank/DDBJ whole genome shotgun (WGS) entry which is preliminary data.</text>
</comment>
<dbReference type="Proteomes" id="UP000284657">
    <property type="component" value="Unassembled WGS sequence"/>
</dbReference>
<evidence type="ECO:0000313" key="5">
    <source>
        <dbReference type="EMBL" id="RLN66124.1"/>
    </source>
</evidence>
<proteinExistence type="predicted"/>
<dbReference type="SUPFAM" id="SSF48056">
    <property type="entry name" value="Di-copper centre-containing domain"/>
    <property type="match status" value="1"/>
</dbReference>
<dbReference type="Gene3D" id="1.10.1280.10">
    <property type="entry name" value="Di-copper center containing domain from catechol oxidase"/>
    <property type="match status" value="1"/>
</dbReference>
<keyword evidence="2" id="KW-0186">Copper</keyword>
<evidence type="ECO:0000256" key="1">
    <source>
        <dbReference type="ARBA" id="ARBA00022723"/>
    </source>
</evidence>
<protein>
    <recommendedName>
        <fullName evidence="3">Tyrosinase copper-binding domain-containing protein</fullName>
    </recommendedName>
</protein>
<evidence type="ECO:0000256" key="2">
    <source>
        <dbReference type="ARBA" id="ARBA00023008"/>
    </source>
</evidence>
<gene>
    <name evidence="4" type="ORF">BBJ29_002951</name>
    <name evidence="5" type="ORF">BBP00_00002408</name>
</gene>
<dbReference type="AlphaFoldDB" id="A0A3F2RYX7"/>
<dbReference type="Proteomes" id="UP000277300">
    <property type="component" value="Unassembled WGS sequence"/>
</dbReference>
<dbReference type="Pfam" id="PF00264">
    <property type="entry name" value="Tyrosinase"/>
    <property type="match status" value="1"/>
</dbReference>
<dbReference type="EMBL" id="MBDO02000041">
    <property type="protein sequence ID" value="RLN66124.1"/>
    <property type="molecule type" value="Genomic_DNA"/>
</dbReference>
<dbReference type="InterPro" id="IPR002227">
    <property type="entry name" value="Tyrosinase_Cu-bd"/>
</dbReference>
<dbReference type="PANTHER" id="PTHR11474:SF126">
    <property type="entry name" value="TYROSINASE-LIKE PROTEIN TYR-1-RELATED"/>
    <property type="match status" value="1"/>
</dbReference>
<dbReference type="EMBL" id="MBAD02002784">
    <property type="protein sequence ID" value="RLN44522.1"/>
    <property type="molecule type" value="Genomic_DNA"/>
</dbReference>
<sequence length="460" mass="49621">MKRLYLSAVEQAMTSGNHLLFTQTYMDSGSLERVVNTCGAPAWYRKWLFGYENMLRSLDSTFSDITLPYWDIFEDAAKRVSTSTECTGIESCSPILQDLGGCEGEEYSAGAYVVNGVKVVGANCANTSVAAHACTSSNDCENCLPRGDWGIDGSSLEFGPTTFVDLIRQASDASSDSSSGGSAMDTLREAIQKSVQLTLHSLLGGVYETRAAAFDPVFVNHYATLDMVYQFFQSCNQSITLTGSCAGNSGFKVSPTATIPMKIDDTSVEKQPDLSEFFKSVGTTFKDLDSLPVKYEVDSFLQNMLKEFSLQCDADTSAADALTYATKKSTFEDADGINSLVDAFAVCDQTSTLKGSTVWEPSAFIACELLASLQNGVFTNFSTPVREFFGVSLDDLPKCVDQLAAVATLEVTVKPSTTCQKTIMKVTSIDTGDFKTATDGFAIVTRGAEDGNVRYMNPST</sequence>
<name>A0A3F2RYX7_9STRA</name>
<feature type="domain" description="Tyrosinase copper-binding" evidence="3">
    <location>
        <begin position="41"/>
        <end position="233"/>
    </location>
</feature>
<organism evidence="5 6">
    <name type="scientific">Phytophthora kernoviae</name>
    <dbReference type="NCBI Taxonomy" id="325452"/>
    <lineage>
        <taxon>Eukaryota</taxon>
        <taxon>Sar</taxon>
        <taxon>Stramenopiles</taxon>
        <taxon>Oomycota</taxon>
        <taxon>Peronosporomycetes</taxon>
        <taxon>Peronosporales</taxon>
        <taxon>Peronosporaceae</taxon>
        <taxon>Phytophthora</taxon>
    </lineage>
</organism>
<dbReference type="InterPro" id="IPR008922">
    <property type="entry name" value="Di-copper_centre_dom_sf"/>
</dbReference>
<reference evidence="6 7" key="1">
    <citation type="submission" date="2018-07" db="EMBL/GenBank/DDBJ databases">
        <title>Genome sequencing of oomycete isolates from Chile give support for New Zealand origin for Phytophthora kernoviae and make available the first Nothophytophthora sp. genome.</title>
        <authorList>
            <person name="Studholme D.J."/>
            <person name="Sanfuentes E."/>
            <person name="Panda P."/>
            <person name="Hill R."/>
            <person name="Sambles C."/>
            <person name="Grant M."/>
            <person name="Williams N.M."/>
            <person name="Mcdougal R.L."/>
        </authorList>
    </citation>
    <scope>NUCLEOTIDE SEQUENCE [LARGE SCALE GENOMIC DNA]</scope>
    <source>
        <strain evidence="5">Chile6</strain>
        <strain evidence="4">Chile7</strain>
    </source>
</reference>
<evidence type="ECO:0000313" key="7">
    <source>
        <dbReference type="Proteomes" id="UP000284657"/>
    </source>
</evidence>
<evidence type="ECO:0000259" key="3">
    <source>
        <dbReference type="Pfam" id="PF00264"/>
    </source>
</evidence>
<keyword evidence="1" id="KW-0479">Metal-binding</keyword>
<dbReference type="OrthoDB" id="6132182at2759"/>